<organism evidence="2 3">
    <name type="scientific">Drosophila ananassae</name>
    <name type="common">Fruit fly</name>
    <dbReference type="NCBI Taxonomy" id="7217"/>
    <lineage>
        <taxon>Eukaryota</taxon>
        <taxon>Metazoa</taxon>
        <taxon>Ecdysozoa</taxon>
        <taxon>Arthropoda</taxon>
        <taxon>Hexapoda</taxon>
        <taxon>Insecta</taxon>
        <taxon>Pterygota</taxon>
        <taxon>Neoptera</taxon>
        <taxon>Endopterygota</taxon>
        <taxon>Diptera</taxon>
        <taxon>Brachycera</taxon>
        <taxon>Muscomorpha</taxon>
        <taxon>Ephydroidea</taxon>
        <taxon>Drosophilidae</taxon>
        <taxon>Drosophila</taxon>
        <taxon>Sophophora</taxon>
    </lineage>
</organism>
<dbReference type="KEGG" id="dan:6504442"/>
<dbReference type="CTD" id="32079"/>
<dbReference type="OrthoDB" id="10067843at2759"/>
<dbReference type="FunCoup" id="B3N090">
    <property type="interactions" value="18"/>
</dbReference>
<evidence type="ECO:0000256" key="1">
    <source>
        <dbReference type="SAM" id="MobiDB-lite"/>
    </source>
</evidence>
<dbReference type="EMBL" id="CH902640">
    <property type="protein sequence ID" value="EDV38294.1"/>
    <property type="molecule type" value="Genomic_DNA"/>
</dbReference>
<dbReference type="PhylomeDB" id="B3N090"/>
<dbReference type="GeneID" id="6504442"/>
<dbReference type="eggNOG" id="ENOG502S4GU">
    <property type="taxonomic scope" value="Eukaryota"/>
</dbReference>
<dbReference type="Proteomes" id="UP000007801">
    <property type="component" value="Unassembled WGS sequence"/>
</dbReference>
<keyword evidence="3" id="KW-1185">Reference proteome</keyword>
<dbReference type="HOGENOM" id="CLU_122107_0_0_1"/>
<feature type="region of interest" description="Disordered" evidence="1">
    <location>
        <begin position="40"/>
        <end position="63"/>
    </location>
</feature>
<dbReference type="OMA" id="EVAPTQM"/>
<dbReference type="Pfam" id="PF15364">
    <property type="entry name" value="PAXIP1_C"/>
    <property type="match status" value="1"/>
</dbReference>
<accession>B3N090</accession>
<dbReference type="AlphaFoldDB" id="B3N090"/>
<feature type="region of interest" description="Disordered" evidence="1">
    <location>
        <begin position="93"/>
        <end position="114"/>
    </location>
</feature>
<protein>
    <submittedName>
        <fullName evidence="2">Uncharacterized protein</fullName>
    </submittedName>
</protein>
<dbReference type="STRING" id="7217.B3N090"/>
<evidence type="ECO:0000313" key="2">
    <source>
        <dbReference type="EMBL" id="EDV38294.1"/>
    </source>
</evidence>
<sequence length="127" mass="13811">MATEVEPANTADKFSANAEELESYYLMLENGSIPELQWQFPGRRPPSPDVGGGVGPSAASKELEQTVGETIEQEPQKAQNDFDFSDDVAPTQMRVRSQTSTPKSAKKKTANFAGVMETLKKKNAESS</sequence>
<evidence type="ECO:0000313" key="3">
    <source>
        <dbReference type="Proteomes" id="UP000007801"/>
    </source>
</evidence>
<proteinExistence type="predicted"/>
<name>B3N090_DROAN</name>
<dbReference type="InterPro" id="IPR028213">
    <property type="entry name" value="PA1"/>
</dbReference>
<reference evidence="2 3" key="1">
    <citation type="journal article" date="2007" name="Nature">
        <title>Evolution of genes and genomes on the Drosophila phylogeny.</title>
        <authorList>
            <consortium name="Drosophila 12 Genomes Consortium"/>
            <person name="Clark A.G."/>
            <person name="Eisen M.B."/>
            <person name="Smith D.R."/>
            <person name="Bergman C.M."/>
            <person name="Oliver B."/>
            <person name="Markow T.A."/>
            <person name="Kaufman T.C."/>
            <person name="Kellis M."/>
            <person name="Gelbart W."/>
            <person name="Iyer V.N."/>
            <person name="Pollard D.A."/>
            <person name="Sackton T.B."/>
            <person name="Larracuente A.M."/>
            <person name="Singh N.D."/>
            <person name="Abad J.P."/>
            <person name="Abt D.N."/>
            <person name="Adryan B."/>
            <person name="Aguade M."/>
            <person name="Akashi H."/>
            <person name="Anderson W.W."/>
            <person name="Aquadro C.F."/>
            <person name="Ardell D.H."/>
            <person name="Arguello R."/>
            <person name="Artieri C.G."/>
            <person name="Barbash D.A."/>
            <person name="Barker D."/>
            <person name="Barsanti P."/>
            <person name="Batterham P."/>
            <person name="Batzoglou S."/>
            <person name="Begun D."/>
            <person name="Bhutkar A."/>
            <person name="Blanco E."/>
            <person name="Bosak S.A."/>
            <person name="Bradley R.K."/>
            <person name="Brand A.D."/>
            <person name="Brent M.R."/>
            <person name="Brooks A.N."/>
            <person name="Brown R.H."/>
            <person name="Butlin R.K."/>
            <person name="Caggese C."/>
            <person name="Calvi B.R."/>
            <person name="Bernardo de Carvalho A."/>
            <person name="Caspi A."/>
            <person name="Castrezana S."/>
            <person name="Celniker S.E."/>
            <person name="Chang J.L."/>
            <person name="Chapple C."/>
            <person name="Chatterji S."/>
            <person name="Chinwalla A."/>
            <person name="Civetta A."/>
            <person name="Clifton S.W."/>
            <person name="Comeron J.M."/>
            <person name="Costello J.C."/>
            <person name="Coyne J.A."/>
            <person name="Daub J."/>
            <person name="David R.G."/>
            <person name="Delcher A.L."/>
            <person name="Delehaunty K."/>
            <person name="Do C.B."/>
            <person name="Ebling H."/>
            <person name="Edwards K."/>
            <person name="Eickbush T."/>
            <person name="Evans J.D."/>
            <person name="Filipski A."/>
            <person name="Findeiss S."/>
            <person name="Freyhult E."/>
            <person name="Fulton L."/>
            <person name="Fulton R."/>
            <person name="Garcia A.C."/>
            <person name="Gardiner A."/>
            <person name="Garfield D.A."/>
            <person name="Garvin B.E."/>
            <person name="Gibson G."/>
            <person name="Gilbert D."/>
            <person name="Gnerre S."/>
            <person name="Godfrey J."/>
            <person name="Good R."/>
            <person name="Gotea V."/>
            <person name="Gravely B."/>
            <person name="Greenberg A.J."/>
            <person name="Griffiths-Jones S."/>
            <person name="Gross S."/>
            <person name="Guigo R."/>
            <person name="Gustafson E.A."/>
            <person name="Haerty W."/>
            <person name="Hahn M.W."/>
            <person name="Halligan D.L."/>
            <person name="Halpern A.L."/>
            <person name="Halter G.M."/>
            <person name="Han M.V."/>
            <person name="Heger A."/>
            <person name="Hillier L."/>
            <person name="Hinrichs A.S."/>
            <person name="Holmes I."/>
            <person name="Hoskins R.A."/>
            <person name="Hubisz M.J."/>
            <person name="Hultmark D."/>
            <person name="Huntley M.A."/>
            <person name="Jaffe D.B."/>
            <person name="Jagadeeshan S."/>
            <person name="Jeck W.R."/>
            <person name="Johnson J."/>
            <person name="Jones C.D."/>
            <person name="Jordan W.C."/>
            <person name="Karpen G.H."/>
            <person name="Kataoka E."/>
            <person name="Keightley P.D."/>
            <person name="Kheradpour P."/>
            <person name="Kirkness E.F."/>
            <person name="Koerich L.B."/>
            <person name="Kristiansen K."/>
            <person name="Kudrna D."/>
            <person name="Kulathinal R.J."/>
            <person name="Kumar S."/>
            <person name="Kwok R."/>
            <person name="Lander E."/>
            <person name="Langley C.H."/>
            <person name="Lapoint R."/>
            <person name="Lazzaro B.P."/>
            <person name="Lee S.J."/>
            <person name="Levesque L."/>
            <person name="Li R."/>
            <person name="Lin C.F."/>
            <person name="Lin M.F."/>
            <person name="Lindblad-Toh K."/>
            <person name="Llopart A."/>
            <person name="Long M."/>
            <person name="Low L."/>
            <person name="Lozovsky E."/>
            <person name="Lu J."/>
            <person name="Luo M."/>
            <person name="Machado C.A."/>
            <person name="Makalowski W."/>
            <person name="Marzo M."/>
            <person name="Matsuda M."/>
            <person name="Matzkin L."/>
            <person name="McAllister B."/>
            <person name="McBride C.S."/>
            <person name="McKernan B."/>
            <person name="McKernan K."/>
            <person name="Mendez-Lago M."/>
            <person name="Minx P."/>
            <person name="Mollenhauer M.U."/>
            <person name="Montooth K."/>
            <person name="Mount S.M."/>
            <person name="Mu X."/>
            <person name="Myers E."/>
            <person name="Negre B."/>
            <person name="Newfeld S."/>
            <person name="Nielsen R."/>
            <person name="Noor M.A."/>
            <person name="O'Grady P."/>
            <person name="Pachter L."/>
            <person name="Papaceit M."/>
            <person name="Parisi M.J."/>
            <person name="Parisi M."/>
            <person name="Parts L."/>
            <person name="Pedersen J.S."/>
            <person name="Pesole G."/>
            <person name="Phillippy A.M."/>
            <person name="Ponting C.P."/>
            <person name="Pop M."/>
            <person name="Porcelli D."/>
            <person name="Powell J.R."/>
            <person name="Prohaska S."/>
            <person name="Pruitt K."/>
            <person name="Puig M."/>
            <person name="Quesneville H."/>
            <person name="Ram K.R."/>
            <person name="Rand D."/>
            <person name="Rasmussen M.D."/>
            <person name="Reed L.K."/>
            <person name="Reenan R."/>
            <person name="Reily A."/>
            <person name="Remington K.A."/>
            <person name="Rieger T.T."/>
            <person name="Ritchie M.G."/>
            <person name="Robin C."/>
            <person name="Rogers Y.H."/>
            <person name="Rohde C."/>
            <person name="Rozas J."/>
            <person name="Rubenfield M.J."/>
            <person name="Ruiz A."/>
            <person name="Russo S."/>
            <person name="Salzberg S.L."/>
            <person name="Sanchez-Gracia A."/>
            <person name="Saranga D.J."/>
            <person name="Sato H."/>
            <person name="Schaeffer S.W."/>
            <person name="Schatz M.C."/>
            <person name="Schlenke T."/>
            <person name="Schwartz R."/>
            <person name="Segarra C."/>
            <person name="Singh R.S."/>
            <person name="Sirot L."/>
            <person name="Sirota M."/>
            <person name="Sisneros N.B."/>
            <person name="Smith C.D."/>
            <person name="Smith T.F."/>
            <person name="Spieth J."/>
            <person name="Stage D.E."/>
            <person name="Stark A."/>
            <person name="Stephan W."/>
            <person name="Strausberg R.L."/>
            <person name="Strempel S."/>
            <person name="Sturgill D."/>
            <person name="Sutton G."/>
            <person name="Sutton G.G."/>
            <person name="Tao W."/>
            <person name="Teichmann S."/>
            <person name="Tobari Y.N."/>
            <person name="Tomimura Y."/>
            <person name="Tsolas J.M."/>
            <person name="Valente V.L."/>
            <person name="Venter E."/>
            <person name="Venter J.C."/>
            <person name="Vicario S."/>
            <person name="Vieira F.G."/>
            <person name="Vilella A.J."/>
            <person name="Villasante A."/>
            <person name="Walenz B."/>
            <person name="Wang J."/>
            <person name="Wasserman M."/>
            <person name="Watts T."/>
            <person name="Wilson D."/>
            <person name="Wilson R.K."/>
            <person name="Wing R.A."/>
            <person name="Wolfner M.F."/>
            <person name="Wong A."/>
            <person name="Wong G.K."/>
            <person name="Wu C.I."/>
            <person name="Wu G."/>
            <person name="Yamamoto D."/>
            <person name="Yang H.P."/>
            <person name="Yang S.P."/>
            <person name="Yorke J.A."/>
            <person name="Yoshida K."/>
            <person name="Zdobnov E."/>
            <person name="Zhang P."/>
            <person name="Zhang Y."/>
            <person name="Zimin A.V."/>
            <person name="Baldwin J."/>
            <person name="Abdouelleil A."/>
            <person name="Abdulkadir J."/>
            <person name="Abebe A."/>
            <person name="Abera B."/>
            <person name="Abreu J."/>
            <person name="Acer S.C."/>
            <person name="Aftuck L."/>
            <person name="Alexander A."/>
            <person name="An P."/>
            <person name="Anderson E."/>
            <person name="Anderson S."/>
            <person name="Arachi H."/>
            <person name="Azer M."/>
            <person name="Bachantsang P."/>
            <person name="Barry A."/>
            <person name="Bayul T."/>
            <person name="Berlin A."/>
            <person name="Bessette D."/>
            <person name="Bloom T."/>
            <person name="Blye J."/>
            <person name="Boguslavskiy L."/>
            <person name="Bonnet C."/>
            <person name="Boukhgalter B."/>
            <person name="Bourzgui I."/>
            <person name="Brown A."/>
            <person name="Cahill P."/>
            <person name="Channer S."/>
            <person name="Cheshatsang Y."/>
            <person name="Chuda L."/>
            <person name="Citroen M."/>
            <person name="Collymore A."/>
            <person name="Cooke P."/>
            <person name="Costello M."/>
            <person name="D'Aco K."/>
            <person name="Daza R."/>
            <person name="De Haan G."/>
            <person name="DeGray S."/>
            <person name="DeMaso C."/>
            <person name="Dhargay N."/>
            <person name="Dooley K."/>
            <person name="Dooley E."/>
            <person name="Doricent M."/>
            <person name="Dorje P."/>
            <person name="Dorjee K."/>
            <person name="Dupes A."/>
            <person name="Elong R."/>
            <person name="Falk J."/>
            <person name="Farina A."/>
            <person name="Faro S."/>
            <person name="Ferguson D."/>
            <person name="Fisher S."/>
            <person name="Foley C.D."/>
            <person name="Franke A."/>
            <person name="Friedrich D."/>
            <person name="Gadbois L."/>
            <person name="Gearin G."/>
            <person name="Gearin C.R."/>
            <person name="Giannoukos G."/>
            <person name="Goode T."/>
            <person name="Graham J."/>
            <person name="Grandbois E."/>
            <person name="Grewal S."/>
            <person name="Gyaltsen K."/>
            <person name="Hafez N."/>
            <person name="Hagos B."/>
            <person name="Hall J."/>
            <person name="Henson C."/>
            <person name="Hollinger A."/>
            <person name="Honan T."/>
            <person name="Huard M.D."/>
            <person name="Hughes L."/>
            <person name="Hurhula B."/>
            <person name="Husby M.E."/>
            <person name="Kamat A."/>
            <person name="Kanga B."/>
            <person name="Kashin S."/>
            <person name="Khazanovich D."/>
            <person name="Kisner P."/>
            <person name="Lance K."/>
            <person name="Lara M."/>
            <person name="Lee W."/>
            <person name="Lennon N."/>
            <person name="Letendre F."/>
            <person name="LeVine R."/>
            <person name="Lipovsky A."/>
            <person name="Liu X."/>
            <person name="Liu J."/>
            <person name="Liu S."/>
            <person name="Lokyitsang T."/>
            <person name="Lokyitsang Y."/>
            <person name="Lubonja R."/>
            <person name="Lui A."/>
            <person name="MacDonald P."/>
            <person name="Magnisalis V."/>
            <person name="Maru K."/>
            <person name="Matthews C."/>
            <person name="McCusker W."/>
            <person name="McDonough S."/>
            <person name="Mehta T."/>
            <person name="Meldrim J."/>
            <person name="Meneus L."/>
            <person name="Mihai O."/>
            <person name="Mihalev A."/>
            <person name="Mihova T."/>
            <person name="Mittelman R."/>
            <person name="Mlenga V."/>
            <person name="Montmayeur A."/>
            <person name="Mulrain L."/>
            <person name="Navidi A."/>
            <person name="Naylor J."/>
            <person name="Negash T."/>
            <person name="Nguyen T."/>
            <person name="Nguyen N."/>
            <person name="Nicol R."/>
            <person name="Norbu C."/>
            <person name="Norbu N."/>
            <person name="Novod N."/>
            <person name="O'Neill B."/>
            <person name="Osman S."/>
            <person name="Markiewicz E."/>
            <person name="Oyono O.L."/>
            <person name="Patti C."/>
            <person name="Phunkhang P."/>
            <person name="Pierre F."/>
            <person name="Priest M."/>
            <person name="Raghuraman S."/>
            <person name="Rege F."/>
            <person name="Reyes R."/>
            <person name="Rise C."/>
            <person name="Rogov P."/>
            <person name="Ross K."/>
            <person name="Ryan E."/>
            <person name="Settipalli S."/>
            <person name="Shea T."/>
            <person name="Sherpa N."/>
            <person name="Shi L."/>
            <person name="Shih D."/>
            <person name="Sparrow T."/>
            <person name="Spaulding J."/>
            <person name="Stalker J."/>
            <person name="Stange-Thomann N."/>
            <person name="Stavropoulos S."/>
            <person name="Stone C."/>
            <person name="Strader C."/>
            <person name="Tesfaye S."/>
            <person name="Thomson T."/>
            <person name="Thoulutsang Y."/>
            <person name="Thoulutsang D."/>
            <person name="Topham K."/>
            <person name="Topping I."/>
            <person name="Tsamla T."/>
            <person name="Vassiliev H."/>
            <person name="Vo A."/>
            <person name="Wangchuk T."/>
            <person name="Wangdi T."/>
            <person name="Weiand M."/>
            <person name="Wilkinson J."/>
            <person name="Wilson A."/>
            <person name="Yadav S."/>
            <person name="Young G."/>
            <person name="Yu Q."/>
            <person name="Zembek L."/>
            <person name="Zhong D."/>
            <person name="Zimmer A."/>
            <person name="Zwirko Z."/>
            <person name="Jaffe D.B."/>
            <person name="Alvarez P."/>
            <person name="Brockman W."/>
            <person name="Butler J."/>
            <person name="Chin C."/>
            <person name="Gnerre S."/>
            <person name="Grabherr M."/>
            <person name="Kleber M."/>
            <person name="Mauceli E."/>
            <person name="MacCallum I."/>
        </authorList>
    </citation>
    <scope>NUCLEOTIDE SEQUENCE [LARGE SCALE GENOMIC DNA]</scope>
    <source>
        <strain evidence="3">Tucson 14024-0371.13</strain>
    </source>
</reference>
<gene>
    <name evidence="2" type="primary">Dana\GF21770</name>
    <name evidence="2" type="synonym">dana_GLEANR_5674</name>
    <name evidence="2" type="ORF">GF21770</name>
</gene>
<dbReference type="InParanoid" id="B3N090"/>